<dbReference type="Gene3D" id="1.25.40.10">
    <property type="entry name" value="Tetratricopeptide repeat domain"/>
    <property type="match status" value="1"/>
</dbReference>
<sequence length="205" mass="21585">MRAAAVLLVLAVAALVLAGPAALGALALRAGWDRVALILLDDPGARGVAHYRLGDHDLADADFARAGRSQTYNRALSLAATGDYPLAVAYFDAVLFANPADEQARASRDLVATMFPPQQGDSVAPGRILGRGGRPAPDEMIANALTDAAAESWRRPVEARGMAASDAWLETIADDPGEFLALRLQGEHDRRAGLGLIRPEAGDPW</sequence>
<proteinExistence type="predicted"/>
<dbReference type="RefSeq" id="WP_139597663.1">
    <property type="nucleotide sequence ID" value="NZ_VDDC01000005.1"/>
</dbReference>
<reference evidence="1 2" key="1">
    <citation type="submission" date="2019-06" db="EMBL/GenBank/DDBJ databases">
        <authorList>
            <person name="Li J."/>
        </authorList>
    </citation>
    <scope>NUCLEOTIDE SEQUENCE [LARGE SCALE GENOMIC DNA]</scope>
    <source>
        <strain evidence="1 2">CGMCC 1.8012</strain>
    </source>
</reference>
<protein>
    <recommendedName>
        <fullName evidence="3">Ca-activated chloride channel family protein</fullName>
    </recommendedName>
</protein>
<evidence type="ECO:0000313" key="1">
    <source>
        <dbReference type="EMBL" id="TNH40820.1"/>
    </source>
</evidence>
<accession>A0A5C4RA42</accession>
<dbReference type="EMBL" id="VDDC01000005">
    <property type="protein sequence ID" value="TNH40820.1"/>
    <property type="molecule type" value="Genomic_DNA"/>
</dbReference>
<comment type="caution">
    <text evidence="1">The sequence shown here is derived from an EMBL/GenBank/DDBJ whole genome shotgun (WGS) entry which is preliminary data.</text>
</comment>
<evidence type="ECO:0000313" key="2">
    <source>
        <dbReference type="Proteomes" id="UP000304880"/>
    </source>
</evidence>
<dbReference type="AlphaFoldDB" id="A0A5C4RA42"/>
<dbReference type="Proteomes" id="UP000304880">
    <property type="component" value="Unassembled WGS sequence"/>
</dbReference>
<name>A0A5C4RA42_9RHOB</name>
<dbReference type="InterPro" id="IPR011990">
    <property type="entry name" value="TPR-like_helical_dom_sf"/>
</dbReference>
<evidence type="ECO:0008006" key="3">
    <source>
        <dbReference type="Google" id="ProtNLM"/>
    </source>
</evidence>
<keyword evidence="2" id="KW-1185">Reference proteome</keyword>
<dbReference type="SUPFAM" id="SSF48452">
    <property type="entry name" value="TPR-like"/>
    <property type="match status" value="1"/>
</dbReference>
<gene>
    <name evidence="1" type="ORF">FHD67_01960</name>
</gene>
<organism evidence="1 2">
    <name type="scientific">Paracoccus haeundaensis</name>
    <dbReference type="NCBI Taxonomy" id="225362"/>
    <lineage>
        <taxon>Bacteria</taxon>
        <taxon>Pseudomonadati</taxon>
        <taxon>Pseudomonadota</taxon>
        <taxon>Alphaproteobacteria</taxon>
        <taxon>Rhodobacterales</taxon>
        <taxon>Paracoccaceae</taxon>
        <taxon>Paracoccus</taxon>
    </lineage>
</organism>